<proteinExistence type="predicted"/>
<feature type="compositionally biased region" description="Polar residues" evidence="2">
    <location>
        <begin position="324"/>
        <end position="338"/>
    </location>
</feature>
<feature type="compositionally biased region" description="Low complexity" evidence="2">
    <location>
        <begin position="559"/>
        <end position="573"/>
    </location>
</feature>
<feature type="region of interest" description="Disordered" evidence="2">
    <location>
        <begin position="121"/>
        <end position="154"/>
    </location>
</feature>
<reference evidence="3 4" key="1">
    <citation type="submission" date="2019-12" db="EMBL/GenBank/DDBJ databases">
        <authorList>
            <person name="Floudas D."/>
            <person name="Bentzer J."/>
            <person name="Ahren D."/>
            <person name="Johansson T."/>
            <person name="Persson P."/>
            <person name="Tunlid A."/>
        </authorList>
    </citation>
    <scope>NUCLEOTIDE SEQUENCE [LARGE SCALE GENOMIC DNA]</scope>
    <source>
        <strain evidence="3 4">CBS 102.39</strain>
    </source>
</reference>
<feature type="region of interest" description="Disordered" evidence="2">
    <location>
        <begin position="509"/>
        <end position="573"/>
    </location>
</feature>
<dbReference type="AlphaFoldDB" id="A0A8H4QTK4"/>
<keyword evidence="4" id="KW-1185">Reference proteome</keyword>
<feature type="compositionally biased region" description="Low complexity" evidence="2">
    <location>
        <begin position="189"/>
        <end position="220"/>
    </location>
</feature>
<dbReference type="Proteomes" id="UP000521872">
    <property type="component" value="Unassembled WGS sequence"/>
</dbReference>
<feature type="compositionally biased region" description="Low complexity" evidence="2">
    <location>
        <begin position="268"/>
        <end position="277"/>
    </location>
</feature>
<organism evidence="3 4">
    <name type="scientific">Agrocybe pediades</name>
    <dbReference type="NCBI Taxonomy" id="84607"/>
    <lineage>
        <taxon>Eukaryota</taxon>
        <taxon>Fungi</taxon>
        <taxon>Dikarya</taxon>
        <taxon>Basidiomycota</taxon>
        <taxon>Agaricomycotina</taxon>
        <taxon>Agaricomycetes</taxon>
        <taxon>Agaricomycetidae</taxon>
        <taxon>Agaricales</taxon>
        <taxon>Agaricineae</taxon>
        <taxon>Strophariaceae</taxon>
        <taxon>Agrocybe</taxon>
    </lineage>
</organism>
<evidence type="ECO:0000256" key="1">
    <source>
        <dbReference type="SAM" id="Coils"/>
    </source>
</evidence>
<feature type="coiled-coil region" evidence="1">
    <location>
        <begin position="575"/>
        <end position="621"/>
    </location>
</feature>
<name>A0A8H4QTK4_9AGAR</name>
<comment type="caution">
    <text evidence="3">The sequence shown here is derived from an EMBL/GenBank/DDBJ whole genome shotgun (WGS) entry which is preliminary data.</text>
</comment>
<feature type="compositionally biased region" description="Polar residues" evidence="2">
    <location>
        <begin position="521"/>
        <end position="558"/>
    </location>
</feature>
<evidence type="ECO:0008006" key="5">
    <source>
        <dbReference type="Google" id="ProtNLM"/>
    </source>
</evidence>
<dbReference type="EMBL" id="JAACJL010000032">
    <property type="protein sequence ID" value="KAF4616117.1"/>
    <property type="molecule type" value="Genomic_DNA"/>
</dbReference>
<feature type="compositionally biased region" description="Pro residues" evidence="2">
    <location>
        <begin position="314"/>
        <end position="323"/>
    </location>
</feature>
<accession>A0A8H4QTK4</accession>
<protein>
    <recommendedName>
        <fullName evidence="5">WW domain-containing protein</fullName>
    </recommendedName>
</protein>
<feature type="region of interest" description="Disordered" evidence="2">
    <location>
        <begin position="180"/>
        <end position="338"/>
    </location>
</feature>
<evidence type="ECO:0000256" key="2">
    <source>
        <dbReference type="SAM" id="MobiDB-lite"/>
    </source>
</evidence>
<gene>
    <name evidence="3" type="ORF">D9613_011487</name>
</gene>
<evidence type="ECO:0000313" key="4">
    <source>
        <dbReference type="Proteomes" id="UP000521872"/>
    </source>
</evidence>
<feature type="compositionally biased region" description="Low complexity" evidence="2">
    <location>
        <begin position="287"/>
        <end position="303"/>
    </location>
</feature>
<keyword evidence="1" id="KW-0175">Coiled coil</keyword>
<sequence>MMENTMKNSDTRPLPEGWIQNYEPSKSLWYYVQINTIPPKVTFTHPADAMLPKRKKAYTLPVDAKHEVEMPEPEMEPLQEKTVPPAAAPRGRTLAQQLYASSKIEAASPMISTDGLGNLSTAPLPDVGQRFNSSSGMQASPASLPPLSDPTLTSTVKRPLPMTNIAPPHLQFLNQRLSYSDRPNTANVPSPTANSSSNTSAGLYRSGSVISTQSTSSNESTRPHRRAQSYVASSHSAGPRPAPNLVTTAKPPPGHVHSQILPGQTTVSPPSSSSSGPGSPPITIGYTPGNPNSINTTSTTPSSMIFPQAVSLPSSPPPPPPKPQFSTMATTTNAGQSNGKKLAMTAGKIVGKIAANATLQVAGNYISQATGISADFITNIGGLLLDSKFTNMLKAAVSKNSSVTEADLQAVMQGQPNANYQAVIDALIKQQQQQQQQIMAQTQFYNGVQFQRPNQSAVDYRTLIAEIQRLQQVAQSQQAQYVMAQQQLGSQQATIAQLQAQAQHQQQQAGQAAVQMRPQHTGMSAQQPAHLQSEQTGSHQQPAYQAQPNLSQPPSVTAQQQQQQQQEQDNAQKFQEALQQQIQAASAQQQQQQDQLTAYLQQQQQQQQAAIQQLLQQQQQQQAAITSQVNSQIAQQQQATNQLIQNAIQPQKENPYAQVVDQIIQSVTQQQQQQQQQQSQDNPYSQIYNQYLQSAMQQQPQDNPYSQILSQYTNALQQSSQQPSFTDLINSALSTSGQSQPIFDPTSLYSGGGSNDVISGLAQSFSNASLGSGTDTSGLASVLAAGLGQNSFDVTDFSANVDLSSIGQNLFSS</sequence>
<feature type="compositionally biased region" description="Polar residues" evidence="2">
    <location>
        <begin position="130"/>
        <end position="141"/>
    </location>
</feature>
<evidence type="ECO:0000313" key="3">
    <source>
        <dbReference type="EMBL" id="KAF4616117.1"/>
    </source>
</evidence>